<protein>
    <recommendedName>
        <fullName evidence="2">Galactosyltransferase C-terminal domain-containing protein</fullName>
    </recommendedName>
</protein>
<organism evidence="3 4">
    <name type="scientific">Magallana gigas</name>
    <name type="common">Pacific oyster</name>
    <name type="synonym">Crassostrea gigas</name>
    <dbReference type="NCBI Taxonomy" id="29159"/>
    <lineage>
        <taxon>Eukaryota</taxon>
        <taxon>Metazoa</taxon>
        <taxon>Spiralia</taxon>
        <taxon>Lophotrochozoa</taxon>
        <taxon>Mollusca</taxon>
        <taxon>Bivalvia</taxon>
        <taxon>Autobranchia</taxon>
        <taxon>Pteriomorphia</taxon>
        <taxon>Ostreida</taxon>
        <taxon>Ostreoidea</taxon>
        <taxon>Ostreidae</taxon>
        <taxon>Magallana</taxon>
    </lineage>
</organism>
<dbReference type="EnsemblMetazoa" id="G18325.3">
    <property type="protein sequence ID" value="G18325.3:cds"/>
    <property type="gene ID" value="G18325"/>
</dbReference>
<dbReference type="GO" id="GO:0008378">
    <property type="term" value="F:galactosyltransferase activity"/>
    <property type="evidence" value="ECO:0007669"/>
    <property type="project" value="TreeGrafter"/>
</dbReference>
<evidence type="ECO:0000259" key="2">
    <source>
        <dbReference type="Pfam" id="PF02709"/>
    </source>
</evidence>
<dbReference type="Pfam" id="PF02709">
    <property type="entry name" value="Glyco_transf_7C"/>
    <property type="match status" value="1"/>
</dbReference>
<proteinExistence type="predicted"/>
<accession>A0A8W8JG99</accession>
<name>A0A8W8JG99_MAGGI</name>
<evidence type="ECO:0000313" key="3">
    <source>
        <dbReference type="EnsemblMetazoa" id="G18325.3:cds"/>
    </source>
</evidence>
<dbReference type="GO" id="GO:0005794">
    <property type="term" value="C:Golgi apparatus"/>
    <property type="evidence" value="ECO:0007669"/>
    <property type="project" value="TreeGrafter"/>
</dbReference>
<keyword evidence="1" id="KW-0808">Transferase</keyword>
<dbReference type="PANTHER" id="PTHR19300">
    <property type="entry name" value="BETA-1,4-GALACTOSYLTRANSFERASE"/>
    <property type="match status" value="1"/>
</dbReference>
<dbReference type="PANTHER" id="PTHR19300:SF57">
    <property type="entry name" value="BETA-1,4-N-ACETYLGALACTOSAMINYLTRANSFERASE"/>
    <property type="match status" value="1"/>
</dbReference>
<evidence type="ECO:0000256" key="1">
    <source>
        <dbReference type="ARBA" id="ARBA00022679"/>
    </source>
</evidence>
<reference evidence="3" key="1">
    <citation type="submission" date="2022-08" db="UniProtKB">
        <authorList>
            <consortium name="EnsemblMetazoa"/>
        </authorList>
    </citation>
    <scope>IDENTIFICATION</scope>
    <source>
        <strain evidence="3">05x7-T-G4-1.051#20</strain>
    </source>
</reference>
<dbReference type="SUPFAM" id="SSF53448">
    <property type="entry name" value="Nucleotide-diphospho-sugar transferases"/>
    <property type="match status" value="1"/>
</dbReference>
<sequence>FGGVSAMTKDQILFVNGFSNKFSGWGGEDDDMFNRLKHHNMTVMRSMDDVSMYKMLKHKQSDPNPQRFKLIRTGMKRVKEDGVKNLQYKIMKKTEFPLYTYIKITF</sequence>
<dbReference type="Proteomes" id="UP000005408">
    <property type="component" value="Unassembled WGS sequence"/>
</dbReference>
<evidence type="ECO:0000313" key="4">
    <source>
        <dbReference type="Proteomes" id="UP000005408"/>
    </source>
</evidence>
<dbReference type="InterPro" id="IPR003859">
    <property type="entry name" value="Galactosyl_T"/>
</dbReference>
<dbReference type="InterPro" id="IPR029044">
    <property type="entry name" value="Nucleotide-diphossugar_trans"/>
</dbReference>
<feature type="domain" description="Galactosyltransferase C-terminal" evidence="2">
    <location>
        <begin position="1"/>
        <end position="59"/>
    </location>
</feature>
<dbReference type="Gene3D" id="3.90.550.10">
    <property type="entry name" value="Spore Coat Polysaccharide Biosynthesis Protein SpsA, Chain A"/>
    <property type="match status" value="1"/>
</dbReference>
<dbReference type="InterPro" id="IPR027791">
    <property type="entry name" value="Galactosyl_T_C"/>
</dbReference>
<keyword evidence="4" id="KW-1185">Reference proteome</keyword>
<dbReference type="AlphaFoldDB" id="A0A8W8JG99"/>
<dbReference type="GO" id="GO:0005975">
    <property type="term" value="P:carbohydrate metabolic process"/>
    <property type="evidence" value="ECO:0007669"/>
    <property type="project" value="InterPro"/>
</dbReference>